<name>A0ABP9HD43_9ACTN</name>
<dbReference type="InterPro" id="IPR036291">
    <property type="entry name" value="NAD(P)-bd_dom_sf"/>
</dbReference>
<dbReference type="Proteomes" id="UP001500466">
    <property type="component" value="Unassembled WGS sequence"/>
</dbReference>
<dbReference type="SUPFAM" id="SSF51735">
    <property type="entry name" value="NAD(P)-binding Rossmann-fold domains"/>
    <property type="match status" value="1"/>
</dbReference>
<dbReference type="Pfam" id="PF13561">
    <property type="entry name" value="adh_short_C2"/>
    <property type="match status" value="1"/>
</dbReference>
<evidence type="ECO:0000256" key="1">
    <source>
        <dbReference type="ARBA" id="ARBA00006484"/>
    </source>
</evidence>
<evidence type="ECO:0000313" key="2">
    <source>
        <dbReference type="EMBL" id="GAA4967917.1"/>
    </source>
</evidence>
<sequence>MLLDGKSVVVTGAGSGVGRATALLFAREGAHVVAADLREDWAAETVRLIGEQPDTKGSGTAVRCDVTVQADVDAAIAAAVAGRGRLDVVVNNAGIATPAFGMLTEDHTAEQIDKLLAVNVRGIIFGCQAAIRQFRAQGGGGVIVNTGSIAGMVGWGGTVYGATKGAVNQLTRGVAVECAKDDIRVNAVCPAAMPATNFMVPDAAHGSQGIGDEAGRDVGSAHPLGRPIAAEDCAAAALFLASDAARNITGVLLPVDGGFVAQ</sequence>
<dbReference type="PRINTS" id="PR00081">
    <property type="entry name" value="GDHRDH"/>
</dbReference>
<dbReference type="PRINTS" id="PR00080">
    <property type="entry name" value="SDRFAMILY"/>
</dbReference>
<dbReference type="PANTHER" id="PTHR42760:SF124">
    <property type="entry name" value="SHORT-CHAIN DEHYDROGENASE_REDUCTASE"/>
    <property type="match status" value="1"/>
</dbReference>
<evidence type="ECO:0000313" key="3">
    <source>
        <dbReference type="Proteomes" id="UP001500466"/>
    </source>
</evidence>
<dbReference type="EMBL" id="BAABHS010000012">
    <property type="protein sequence ID" value="GAA4967917.1"/>
    <property type="molecule type" value="Genomic_DNA"/>
</dbReference>
<dbReference type="CDD" id="cd05233">
    <property type="entry name" value="SDR_c"/>
    <property type="match status" value="1"/>
</dbReference>
<dbReference type="InterPro" id="IPR002347">
    <property type="entry name" value="SDR_fam"/>
</dbReference>
<dbReference type="Gene3D" id="3.40.50.720">
    <property type="entry name" value="NAD(P)-binding Rossmann-like Domain"/>
    <property type="match status" value="1"/>
</dbReference>
<comment type="caution">
    <text evidence="2">The sequence shown here is derived from an EMBL/GenBank/DDBJ whole genome shotgun (WGS) entry which is preliminary data.</text>
</comment>
<protein>
    <submittedName>
        <fullName evidence="2">Glucose 1-dehydrogenase</fullName>
    </submittedName>
</protein>
<reference evidence="3" key="1">
    <citation type="journal article" date="2019" name="Int. J. Syst. Evol. Microbiol.">
        <title>The Global Catalogue of Microorganisms (GCM) 10K type strain sequencing project: providing services to taxonomists for standard genome sequencing and annotation.</title>
        <authorList>
            <consortium name="The Broad Institute Genomics Platform"/>
            <consortium name="The Broad Institute Genome Sequencing Center for Infectious Disease"/>
            <person name="Wu L."/>
            <person name="Ma J."/>
        </authorList>
    </citation>
    <scope>NUCLEOTIDE SEQUENCE [LARGE SCALE GENOMIC DNA]</scope>
    <source>
        <strain evidence="3">JCM 17986</strain>
    </source>
</reference>
<accession>A0ABP9HD43</accession>
<organism evidence="2 3">
    <name type="scientific">Yinghuangia aomiensis</name>
    <dbReference type="NCBI Taxonomy" id="676205"/>
    <lineage>
        <taxon>Bacteria</taxon>
        <taxon>Bacillati</taxon>
        <taxon>Actinomycetota</taxon>
        <taxon>Actinomycetes</taxon>
        <taxon>Kitasatosporales</taxon>
        <taxon>Streptomycetaceae</taxon>
        <taxon>Yinghuangia</taxon>
    </lineage>
</organism>
<dbReference type="PANTHER" id="PTHR42760">
    <property type="entry name" value="SHORT-CHAIN DEHYDROGENASES/REDUCTASES FAMILY MEMBER"/>
    <property type="match status" value="1"/>
</dbReference>
<gene>
    <name evidence="2" type="ORF">GCM10023205_36120</name>
</gene>
<proteinExistence type="inferred from homology"/>
<comment type="similarity">
    <text evidence="1">Belongs to the short-chain dehydrogenases/reductases (SDR) family.</text>
</comment>
<keyword evidence="3" id="KW-1185">Reference proteome</keyword>